<evidence type="ECO:0000313" key="3">
    <source>
        <dbReference type="Proteomes" id="UP000683417"/>
    </source>
</evidence>
<dbReference type="Proteomes" id="UP000683417">
    <property type="component" value="Unassembled WGS sequence"/>
</dbReference>
<feature type="compositionally biased region" description="Low complexity" evidence="1">
    <location>
        <begin position="169"/>
        <end position="180"/>
    </location>
</feature>
<accession>A0A9W4GH03</accession>
<sequence>MKMGIPIFISPDESKPTTCLAAEKTSILSRSFVSRHRHRPLSRGDGAASNALGEMRRRRRIEASFQAPEELRELTTFNVENMRPGDLPATLNSRAIVTFERERERMRQRSSIINHERSSLLDSEIQVSLIPAAVTEYGDSNESDEISPQAYRIHQARLNHNRRMGERNSASPPALDAADPQNQLVSSRQGVSPEQSRSNSHDHQFILASTQRRQNTNLQSDNSHSSLTHPESHESQERLRALTQLSIELDRSRRSTFHAHLAGLGETDSIRNPSIDPWQRFMARNLPNRQSSREASTAIVPEDQSNSGQVSANITAAGTDRIEEFELRLECASDPGTDTESEVEEVQIFGMRTAEPLLATTDLYNGRNNESQHQENVDSDDLDGWHRVISRLTERDDIPDEWWASVGLSRTLRPRSES</sequence>
<reference evidence="2" key="1">
    <citation type="submission" date="2020-10" db="EMBL/GenBank/DDBJ databases">
        <authorList>
            <person name="Muller C M."/>
        </authorList>
    </citation>
    <scope>NUCLEOTIDE SEQUENCE</scope>
    <source>
        <strain evidence="2">THUN-12</strain>
    </source>
</reference>
<dbReference type="EMBL" id="CAJHIT010000009">
    <property type="protein sequence ID" value="CAD6505117.1"/>
    <property type="molecule type" value="Genomic_DNA"/>
</dbReference>
<dbReference type="AlphaFoldDB" id="A0A9W4GH03"/>
<name>A0A9W4GH03_BLUGR</name>
<feature type="compositionally biased region" description="Polar residues" evidence="1">
    <location>
        <begin position="207"/>
        <end position="229"/>
    </location>
</feature>
<organism evidence="2 3">
    <name type="scientific">Blumeria graminis f. sp. triticale</name>
    <dbReference type="NCBI Taxonomy" id="1689686"/>
    <lineage>
        <taxon>Eukaryota</taxon>
        <taxon>Fungi</taxon>
        <taxon>Dikarya</taxon>
        <taxon>Ascomycota</taxon>
        <taxon>Pezizomycotina</taxon>
        <taxon>Leotiomycetes</taxon>
        <taxon>Erysiphales</taxon>
        <taxon>Erysiphaceae</taxon>
        <taxon>Blumeria</taxon>
    </lineage>
</organism>
<feature type="region of interest" description="Disordered" evidence="1">
    <location>
        <begin position="164"/>
        <end position="238"/>
    </location>
</feature>
<protein>
    <submittedName>
        <fullName evidence="2">BgTH12-00613</fullName>
    </submittedName>
</protein>
<comment type="caution">
    <text evidence="2">The sequence shown here is derived from an EMBL/GenBank/DDBJ whole genome shotgun (WGS) entry which is preliminary data.</text>
</comment>
<evidence type="ECO:0000256" key="1">
    <source>
        <dbReference type="SAM" id="MobiDB-lite"/>
    </source>
</evidence>
<proteinExistence type="predicted"/>
<feature type="region of interest" description="Disordered" evidence="1">
    <location>
        <begin position="289"/>
        <end position="311"/>
    </location>
</feature>
<feature type="compositionally biased region" description="Polar residues" evidence="1">
    <location>
        <begin position="181"/>
        <end position="198"/>
    </location>
</feature>
<evidence type="ECO:0000313" key="2">
    <source>
        <dbReference type="EMBL" id="CAD6505117.1"/>
    </source>
</evidence>
<gene>
    <name evidence="2" type="ORF">BGTH12_LOCUS6475</name>
</gene>